<comment type="caution">
    <text evidence="4">The sequence shown here is derived from an EMBL/GenBank/DDBJ whole genome shotgun (WGS) entry which is preliminary data.</text>
</comment>
<keyword evidence="2 4" id="KW-0326">Glycosidase</keyword>
<dbReference type="InterPro" id="IPR014756">
    <property type="entry name" value="Ig_E-set"/>
</dbReference>
<dbReference type="SUPFAM" id="SSF81296">
    <property type="entry name" value="E set domains"/>
    <property type="match status" value="2"/>
</dbReference>
<dbReference type="InterPro" id="IPR045857">
    <property type="entry name" value="O16G_dom_2"/>
</dbReference>
<dbReference type="Gene3D" id="3.90.400.10">
    <property type="entry name" value="Oligo-1,6-glucosidase, Domain 2"/>
    <property type="match status" value="1"/>
</dbReference>
<keyword evidence="5" id="KW-1185">Reference proteome</keyword>
<accession>A0AA45C4Q1</accession>
<sequence>MKNMKKIILFILIFLSVNVFTEKITFILDSPEASTVFLRTDINKFKPIKLEKSISGLWKTTLEATPGNYLYIYYIDGIRTKDYKNNEFDYYNDEFYNIRKIEKTYYPIIGDNKIKYLKHENERFYINPVNENLVYLRVKVSKNDIKDLNIQSNADILSKKIYEIDNEIVYEFKLKIKSNELKYRFLIYDGGEIIYGYNKSDEFYTLNMNRPKISYFDTPSWAKGEIIYQIFPDRFRNFINTNDDFDAPNWYGEYNKDELMFKSFGGDLKGIENSLDYLSDLGIKGIYLNPIFSANSTHKYNTKDYFKIDPSFGTEKDFEDLLEKSHNKDLKIIIDGVFNHTGIDFFAMKENFEKQENSKYLDWYYIKNFPIKENPNSYESWQNYASLPKLNIDNKEVKSYISRVLAYWTSMGIDGWRLDAVDQIPNYFWNDYFYHYVKQLNSDLLITGEYWKNSKNYFEYPSFDSVMNYLFKDAVVNYSKGGSANELVNDLQYYLNRYPQQVLNTLWNLLGSHDTRRIFTELDEDIEKLKIAVGIQMTFIGSPVIYYGDEIGMTGENDPFCRKPFIWDEKTWNKQINDYYKKLIKFRNQNDALKYGDIKFLEAKIGTVVYERSFKDEKVIVLINNKKISPKINLKLDGVYTDLISEKKYEHVEKVNSNTIMILYK</sequence>
<proteinExistence type="predicted"/>
<dbReference type="Pfam" id="PF00128">
    <property type="entry name" value="Alpha-amylase"/>
    <property type="match status" value="1"/>
</dbReference>
<name>A0AA45C4Q1_9BACT</name>
<dbReference type="Gene3D" id="2.60.40.1180">
    <property type="entry name" value="Golgi alpha-mannosidase II"/>
    <property type="match status" value="1"/>
</dbReference>
<dbReference type="SUPFAM" id="SSF51011">
    <property type="entry name" value="Glycosyl hydrolase domain"/>
    <property type="match status" value="1"/>
</dbReference>
<dbReference type="SMART" id="SM00642">
    <property type="entry name" value="Aamy"/>
    <property type="match status" value="1"/>
</dbReference>
<evidence type="ECO:0000256" key="1">
    <source>
        <dbReference type="ARBA" id="ARBA00022801"/>
    </source>
</evidence>
<keyword evidence="1" id="KW-0378">Hydrolase</keyword>
<evidence type="ECO:0000259" key="3">
    <source>
        <dbReference type="SMART" id="SM00642"/>
    </source>
</evidence>
<gene>
    <name evidence="4" type="ORF">C7380_1262</name>
</gene>
<dbReference type="EMBL" id="QGGI01000026">
    <property type="protein sequence ID" value="PWJ87120.1"/>
    <property type="molecule type" value="Genomic_DNA"/>
</dbReference>
<dbReference type="Gene3D" id="3.20.20.80">
    <property type="entry name" value="Glycosidases"/>
    <property type="match status" value="1"/>
</dbReference>
<dbReference type="GO" id="GO:0005975">
    <property type="term" value="P:carbohydrate metabolic process"/>
    <property type="evidence" value="ECO:0007669"/>
    <property type="project" value="InterPro"/>
</dbReference>
<dbReference type="CDD" id="cd11338">
    <property type="entry name" value="AmyAc_CMD"/>
    <property type="match status" value="1"/>
</dbReference>
<dbReference type="InterPro" id="IPR013783">
    <property type="entry name" value="Ig-like_fold"/>
</dbReference>
<dbReference type="PANTHER" id="PTHR10357">
    <property type="entry name" value="ALPHA-AMYLASE FAMILY MEMBER"/>
    <property type="match status" value="1"/>
</dbReference>
<dbReference type="PANTHER" id="PTHR10357:SF210">
    <property type="entry name" value="MALTODEXTRIN GLUCOSIDASE"/>
    <property type="match status" value="1"/>
</dbReference>
<dbReference type="RefSeq" id="WP_240597616.1">
    <property type="nucleotide sequence ID" value="NZ_JAMHJO010000020.1"/>
</dbReference>
<feature type="domain" description="Glycosyl hydrolase family 13 catalytic" evidence="3">
    <location>
        <begin position="229"/>
        <end position="587"/>
    </location>
</feature>
<protein>
    <submittedName>
        <fullName evidence="4">Glycosidase</fullName>
    </submittedName>
</protein>
<reference evidence="4 5" key="1">
    <citation type="submission" date="2018-05" db="EMBL/GenBank/DDBJ databases">
        <title>Genomic Encyclopedia of Type Strains, Phase IV (KMG-IV): sequencing the most valuable type-strain genomes for metagenomic binning, comparative biology and taxonomic classification.</title>
        <authorList>
            <person name="Goeker M."/>
        </authorList>
    </citation>
    <scope>NUCLEOTIDE SEQUENCE [LARGE SCALE GENOMIC DNA]</scope>
    <source>
        <strain evidence="4 5">DSM 24906</strain>
    </source>
</reference>
<dbReference type="InterPro" id="IPR013780">
    <property type="entry name" value="Glyco_hydro_b"/>
</dbReference>
<dbReference type="AlphaFoldDB" id="A0AA45C4Q1"/>
<dbReference type="InterPro" id="IPR017853">
    <property type="entry name" value="GH"/>
</dbReference>
<dbReference type="SUPFAM" id="SSF51445">
    <property type="entry name" value="(Trans)glycosidases"/>
    <property type="match status" value="1"/>
</dbReference>
<evidence type="ECO:0000256" key="2">
    <source>
        <dbReference type="ARBA" id="ARBA00023295"/>
    </source>
</evidence>
<dbReference type="Gene3D" id="2.60.40.10">
    <property type="entry name" value="Immunoglobulins"/>
    <property type="match status" value="1"/>
</dbReference>
<dbReference type="GO" id="GO:0016798">
    <property type="term" value="F:hydrolase activity, acting on glycosyl bonds"/>
    <property type="evidence" value="ECO:0007669"/>
    <property type="project" value="UniProtKB-KW"/>
</dbReference>
<organism evidence="4 5">
    <name type="scientific">Oceanotoga teriensis</name>
    <dbReference type="NCBI Taxonomy" id="515440"/>
    <lineage>
        <taxon>Bacteria</taxon>
        <taxon>Thermotogati</taxon>
        <taxon>Thermotogota</taxon>
        <taxon>Thermotogae</taxon>
        <taxon>Petrotogales</taxon>
        <taxon>Petrotogaceae</taxon>
        <taxon>Oceanotoga</taxon>
    </lineage>
</organism>
<dbReference type="Proteomes" id="UP000245921">
    <property type="component" value="Unassembled WGS sequence"/>
</dbReference>
<evidence type="ECO:0000313" key="4">
    <source>
        <dbReference type="EMBL" id="PWJ87120.1"/>
    </source>
</evidence>
<dbReference type="InterPro" id="IPR006047">
    <property type="entry name" value="GH13_cat_dom"/>
</dbReference>
<evidence type="ECO:0000313" key="5">
    <source>
        <dbReference type="Proteomes" id="UP000245921"/>
    </source>
</evidence>